<dbReference type="EMBL" id="JABMIG020000287">
    <property type="protein sequence ID" value="KAL3782389.1"/>
    <property type="molecule type" value="Genomic_DNA"/>
</dbReference>
<feature type="compositionally biased region" description="Acidic residues" evidence="1">
    <location>
        <begin position="336"/>
        <end position="346"/>
    </location>
</feature>
<feature type="region of interest" description="Disordered" evidence="1">
    <location>
        <begin position="219"/>
        <end position="260"/>
    </location>
</feature>
<dbReference type="Proteomes" id="UP001516023">
    <property type="component" value="Unassembled WGS sequence"/>
</dbReference>
<evidence type="ECO:0000313" key="3">
    <source>
        <dbReference type="EMBL" id="KAL3782389.1"/>
    </source>
</evidence>
<feature type="compositionally biased region" description="Polar residues" evidence="1">
    <location>
        <begin position="446"/>
        <end position="455"/>
    </location>
</feature>
<feature type="compositionally biased region" description="Low complexity" evidence="1">
    <location>
        <begin position="157"/>
        <end position="166"/>
    </location>
</feature>
<comment type="caution">
    <text evidence="3">The sequence shown here is derived from an EMBL/GenBank/DDBJ whole genome shotgun (WGS) entry which is preliminary data.</text>
</comment>
<accession>A0ABD3P3N7</accession>
<protein>
    <submittedName>
        <fullName evidence="3">Uncharacterized protein</fullName>
    </submittedName>
</protein>
<keyword evidence="4" id="KW-1185">Reference proteome</keyword>
<proteinExistence type="predicted"/>
<sequence>MNNPTNGNLRALGLSLNLPFPQPSLSQQGGHTSVYASQDDGYYYDAGAEPFDGEENYYDYNDEGYSDDGASLNGGQMTMWQDPWEMDAGNSLVEGGADWKSGGTIDHDGTIAEQAEAGGEENANNHSAGSASSRPVIHPALIDALKKHAGKDTPENVSGSVVSSASHAEDVDASSIGEEEENNTVMTTNINDNSLLDNSVSNLLITSPIKGEEQAILEEKQEEEDGSNGLQNNNALDESNLDKNDTEEVSGMKEDENLDGNKVELMSAEFESIVPPPDLNQPGGATVTGELNETGDINPEEDELFREGHVTGEIKEAEFPDTVDERVNVEGAEGIDTFDEQSEEEGMESKPIVFPDEEEPMSQEVEIGEEESAESLDIGEDVDDQDHHFGSMARDSAIDLEIEADLNDKEDNSQEDVVSSGTENAAEDLEGEDEEQTEQIDIEDNAQSNSPSTAEIEQGNEIHDESDESSFKGFDEDFSSGHIDISQHEQPPDASESNIATNAQDNNDYTGDGFTYHVLQPKSRSHGTASSISSYAIATVVGILLCFCCIRYKRRYGRHSRPNRGKYSAIGGNDFFNGTFSDDISFNGKDSDDDMSFGSDDGDGIRIELGGIHETDANGGLTLEEING</sequence>
<feature type="compositionally biased region" description="Acidic residues" evidence="1">
    <location>
        <begin position="425"/>
        <end position="444"/>
    </location>
</feature>
<feature type="region of interest" description="Disordered" evidence="1">
    <location>
        <begin position="149"/>
        <end position="184"/>
    </location>
</feature>
<organism evidence="3 4">
    <name type="scientific">Cyclotella cryptica</name>
    <dbReference type="NCBI Taxonomy" id="29204"/>
    <lineage>
        <taxon>Eukaryota</taxon>
        <taxon>Sar</taxon>
        <taxon>Stramenopiles</taxon>
        <taxon>Ochrophyta</taxon>
        <taxon>Bacillariophyta</taxon>
        <taxon>Coscinodiscophyceae</taxon>
        <taxon>Thalassiosirophycidae</taxon>
        <taxon>Stephanodiscales</taxon>
        <taxon>Stephanodiscaceae</taxon>
        <taxon>Cyclotella</taxon>
    </lineage>
</organism>
<dbReference type="AlphaFoldDB" id="A0ABD3P3N7"/>
<feature type="region of interest" description="Disordered" evidence="1">
    <location>
        <begin position="332"/>
        <end position="507"/>
    </location>
</feature>
<gene>
    <name evidence="3" type="ORF">HJC23_005437</name>
</gene>
<feature type="compositionally biased region" description="Polar residues" evidence="1">
    <location>
        <begin position="228"/>
        <end position="237"/>
    </location>
</feature>
<name>A0ABD3P3N7_9STRA</name>
<evidence type="ECO:0000313" key="4">
    <source>
        <dbReference type="Proteomes" id="UP001516023"/>
    </source>
</evidence>
<feature type="transmembrane region" description="Helical" evidence="2">
    <location>
        <begin position="532"/>
        <end position="552"/>
    </location>
</feature>
<reference evidence="3 4" key="1">
    <citation type="journal article" date="2020" name="G3 (Bethesda)">
        <title>Improved Reference Genome for Cyclotella cryptica CCMP332, a Model for Cell Wall Morphogenesis, Salinity Adaptation, and Lipid Production in Diatoms (Bacillariophyta).</title>
        <authorList>
            <person name="Roberts W.R."/>
            <person name="Downey K.M."/>
            <person name="Ruck E.C."/>
            <person name="Traller J.C."/>
            <person name="Alverson A.J."/>
        </authorList>
    </citation>
    <scope>NUCLEOTIDE SEQUENCE [LARGE SCALE GENOMIC DNA]</scope>
    <source>
        <strain evidence="3 4">CCMP332</strain>
    </source>
</reference>
<evidence type="ECO:0000256" key="1">
    <source>
        <dbReference type="SAM" id="MobiDB-lite"/>
    </source>
</evidence>
<evidence type="ECO:0000256" key="2">
    <source>
        <dbReference type="SAM" id="Phobius"/>
    </source>
</evidence>
<keyword evidence="2" id="KW-0472">Membrane</keyword>
<feature type="compositionally biased region" description="Acidic residues" evidence="1">
    <location>
        <begin position="355"/>
        <end position="384"/>
    </location>
</feature>
<keyword evidence="2" id="KW-0812">Transmembrane</keyword>
<feature type="compositionally biased region" description="Polar residues" evidence="1">
    <location>
        <begin position="495"/>
        <end position="507"/>
    </location>
</feature>
<feature type="compositionally biased region" description="Basic and acidic residues" evidence="1">
    <location>
        <begin position="240"/>
        <end position="260"/>
    </location>
</feature>
<keyword evidence="2" id="KW-1133">Transmembrane helix</keyword>